<evidence type="ECO:0000313" key="3">
    <source>
        <dbReference type="Proteomes" id="UP000252519"/>
    </source>
</evidence>
<sequence>MVSTAKFHENSHKNTALQRLCTKLWIFHQNSSSCPSCHDAAKGICFDREGRSCDDSVPSYETGSMTSLRRNALNPDDECQLPDTKRHKKTSVG</sequence>
<reference evidence="2 3" key="1">
    <citation type="submission" date="2014-10" db="EMBL/GenBank/DDBJ databases">
        <title>Draft genome of the hookworm Ancylostoma caninum.</title>
        <authorList>
            <person name="Mitreva M."/>
        </authorList>
    </citation>
    <scope>NUCLEOTIDE SEQUENCE [LARGE SCALE GENOMIC DNA]</scope>
    <source>
        <strain evidence="2 3">Baltimore</strain>
    </source>
</reference>
<gene>
    <name evidence="2" type="ORF">ANCCAN_12792</name>
</gene>
<keyword evidence="3" id="KW-1185">Reference proteome</keyword>
<evidence type="ECO:0000313" key="2">
    <source>
        <dbReference type="EMBL" id="RCN41281.1"/>
    </source>
</evidence>
<accession>A0A368GA84</accession>
<organism evidence="2 3">
    <name type="scientific">Ancylostoma caninum</name>
    <name type="common">Dog hookworm</name>
    <dbReference type="NCBI Taxonomy" id="29170"/>
    <lineage>
        <taxon>Eukaryota</taxon>
        <taxon>Metazoa</taxon>
        <taxon>Ecdysozoa</taxon>
        <taxon>Nematoda</taxon>
        <taxon>Chromadorea</taxon>
        <taxon>Rhabditida</taxon>
        <taxon>Rhabditina</taxon>
        <taxon>Rhabditomorpha</taxon>
        <taxon>Strongyloidea</taxon>
        <taxon>Ancylostomatidae</taxon>
        <taxon>Ancylostomatinae</taxon>
        <taxon>Ancylostoma</taxon>
    </lineage>
</organism>
<dbReference type="STRING" id="29170.A0A368GA84"/>
<protein>
    <submittedName>
        <fullName evidence="2">Uncharacterized protein</fullName>
    </submittedName>
</protein>
<comment type="caution">
    <text evidence="2">The sequence shown here is derived from an EMBL/GenBank/DDBJ whole genome shotgun (WGS) entry which is preliminary data.</text>
</comment>
<feature type="non-terminal residue" evidence="2">
    <location>
        <position position="93"/>
    </location>
</feature>
<dbReference type="OrthoDB" id="5790725at2759"/>
<feature type="region of interest" description="Disordered" evidence="1">
    <location>
        <begin position="56"/>
        <end position="93"/>
    </location>
</feature>
<evidence type="ECO:0000256" key="1">
    <source>
        <dbReference type="SAM" id="MobiDB-lite"/>
    </source>
</evidence>
<proteinExistence type="predicted"/>
<name>A0A368GA84_ANCCA</name>
<feature type="compositionally biased region" description="Polar residues" evidence="1">
    <location>
        <begin position="59"/>
        <end position="69"/>
    </location>
</feature>
<dbReference type="AlphaFoldDB" id="A0A368GA84"/>
<dbReference type="Proteomes" id="UP000252519">
    <property type="component" value="Unassembled WGS sequence"/>
</dbReference>
<dbReference type="EMBL" id="JOJR01000243">
    <property type="protein sequence ID" value="RCN41281.1"/>
    <property type="molecule type" value="Genomic_DNA"/>
</dbReference>